<evidence type="ECO:0000256" key="4">
    <source>
        <dbReference type="ARBA" id="ARBA00022475"/>
    </source>
</evidence>
<reference evidence="13 14" key="1">
    <citation type="submission" date="2020-08" db="EMBL/GenBank/DDBJ databases">
        <title>Genomic Encyclopedia of Type Strains, Phase IV (KMG-IV): sequencing the most valuable type-strain genomes for metagenomic binning, comparative biology and taxonomic classification.</title>
        <authorList>
            <person name="Goeker M."/>
        </authorList>
    </citation>
    <scope>NUCLEOTIDE SEQUENCE [LARGE SCALE GENOMIC DNA]</scope>
    <source>
        <strain evidence="13 14">DSM 16268</strain>
    </source>
</reference>
<name>A0A7W9FPZ9_9HYPH</name>
<keyword evidence="9 11" id="KW-0472">Membrane</keyword>
<proteinExistence type="predicted"/>
<dbReference type="EMBL" id="JACHOO010000009">
    <property type="protein sequence ID" value="MBB5754651.1"/>
    <property type="molecule type" value="Genomic_DNA"/>
</dbReference>
<evidence type="ECO:0000256" key="5">
    <source>
        <dbReference type="ARBA" id="ARBA00022538"/>
    </source>
</evidence>
<keyword evidence="14" id="KW-1185">Reference proteome</keyword>
<dbReference type="GO" id="GO:0006813">
    <property type="term" value="P:potassium ion transport"/>
    <property type="evidence" value="ECO:0007669"/>
    <property type="project" value="UniProtKB-KW"/>
</dbReference>
<evidence type="ECO:0000256" key="7">
    <source>
        <dbReference type="ARBA" id="ARBA00022989"/>
    </source>
</evidence>
<keyword evidence="3" id="KW-0050">Antiport</keyword>
<feature type="transmembrane region" description="Helical" evidence="11">
    <location>
        <begin position="164"/>
        <end position="183"/>
    </location>
</feature>
<feature type="transmembrane region" description="Helical" evidence="11">
    <location>
        <begin position="53"/>
        <end position="72"/>
    </location>
</feature>
<evidence type="ECO:0000256" key="10">
    <source>
        <dbReference type="SAM" id="MobiDB-lite"/>
    </source>
</evidence>
<keyword evidence="4" id="KW-1003">Cell membrane</keyword>
<comment type="subcellular location">
    <subcellularLocation>
        <location evidence="1">Cell membrane</location>
        <topology evidence="1">Multi-pass membrane protein</topology>
    </subcellularLocation>
</comment>
<accession>A0A7W9FPZ9</accession>
<dbReference type="NCBIfam" id="NF003716">
    <property type="entry name" value="PRK05326.1-3"/>
    <property type="match status" value="1"/>
</dbReference>
<dbReference type="GO" id="GO:0005886">
    <property type="term" value="C:plasma membrane"/>
    <property type="evidence" value="ECO:0007669"/>
    <property type="project" value="UniProtKB-SubCell"/>
</dbReference>
<evidence type="ECO:0000313" key="14">
    <source>
        <dbReference type="Proteomes" id="UP000523821"/>
    </source>
</evidence>
<feature type="transmembrane region" description="Helical" evidence="11">
    <location>
        <begin position="366"/>
        <end position="386"/>
    </location>
</feature>
<feature type="transmembrane region" description="Helical" evidence="11">
    <location>
        <begin position="92"/>
        <end position="113"/>
    </location>
</feature>
<protein>
    <submittedName>
        <fullName evidence="13">Cell volume regulation protein A</fullName>
    </submittedName>
</protein>
<keyword evidence="5" id="KW-0633">Potassium transport</keyword>
<feature type="transmembrane region" description="Helical" evidence="11">
    <location>
        <begin position="277"/>
        <end position="296"/>
    </location>
</feature>
<keyword evidence="7 11" id="KW-1133">Transmembrane helix</keyword>
<feature type="transmembrane region" description="Helical" evidence="11">
    <location>
        <begin position="120"/>
        <end position="144"/>
    </location>
</feature>
<dbReference type="Proteomes" id="UP000523821">
    <property type="component" value="Unassembled WGS sequence"/>
</dbReference>
<feature type="transmembrane region" description="Helical" evidence="11">
    <location>
        <begin position="195"/>
        <end position="217"/>
    </location>
</feature>
<dbReference type="NCBIfam" id="NF003714">
    <property type="entry name" value="PRK05326.1-1"/>
    <property type="match status" value="1"/>
</dbReference>
<dbReference type="NCBIfam" id="NF003715">
    <property type="entry name" value="PRK05326.1-2"/>
    <property type="match status" value="1"/>
</dbReference>
<dbReference type="GO" id="GO:0015297">
    <property type="term" value="F:antiporter activity"/>
    <property type="evidence" value="ECO:0007669"/>
    <property type="project" value="UniProtKB-KW"/>
</dbReference>
<evidence type="ECO:0000256" key="2">
    <source>
        <dbReference type="ARBA" id="ARBA00022448"/>
    </source>
</evidence>
<keyword evidence="2" id="KW-0813">Transport</keyword>
<dbReference type="AlphaFoldDB" id="A0A7W9FPZ9"/>
<evidence type="ECO:0000256" key="3">
    <source>
        <dbReference type="ARBA" id="ARBA00022449"/>
    </source>
</evidence>
<comment type="caution">
    <text evidence="13">The sequence shown here is derived from an EMBL/GenBank/DDBJ whole genome shotgun (WGS) entry which is preliminary data.</text>
</comment>
<feature type="transmembrane region" description="Helical" evidence="11">
    <location>
        <begin position="338"/>
        <end position="360"/>
    </location>
</feature>
<evidence type="ECO:0000259" key="12">
    <source>
        <dbReference type="PROSITE" id="PS51202"/>
    </source>
</evidence>
<dbReference type="PANTHER" id="PTHR32507:SF7">
    <property type="entry name" value="K(+)_H(+) ANTIPORTER NHAP2"/>
    <property type="match status" value="1"/>
</dbReference>
<dbReference type="GO" id="GO:0008324">
    <property type="term" value="F:monoatomic cation transmembrane transporter activity"/>
    <property type="evidence" value="ECO:0007669"/>
    <property type="project" value="InterPro"/>
</dbReference>
<keyword evidence="8" id="KW-0406">Ion transport</keyword>
<dbReference type="RefSeq" id="WP_183858089.1">
    <property type="nucleotide sequence ID" value="NZ_JACHOO010000009.1"/>
</dbReference>
<evidence type="ECO:0000256" key="9">
    <source>
        <dbReference type="ARBA" id="ARBA00023136"/>
    </source>
</evidence>
<dbReference type="Gene3D" id="1.20.1530.20">
    <property type="match status" value="1"/>
</dbReference>
<keyword evidence="5" id="KW-0630">Potassium</keyword>
<evidence type="ECO:0000256" key="1">
    <source>
        <dbReference type="ARBA" id="ARBA00004651"/>
    </source>
</evidence>
<feature type="domain" description="RCK C-terminal" evidence="12">
    <location>
        <begin position="404"/>
        <end position="484"/>
    </location>
</feature>
<keyword evidence="6 11" id="KW-0812">Transmembrane</keyword>
<dbReference type="Pfam" id="PF00999">
    <property type="entry name" value="Na_H_Exchanger"/>
    <property type="match status" value="1"/>
</dbReference>
<sequence length="625" mass="66526">MLEAMSLAILIGSLLVVGAVFTSLFSARFGAPILLVFLLVGLLAGEDGLGIEFSNFAGAYFIGSIALAIILFESGFETRWQTLKIALGPSLLLATLGVLVTAGLVGLGAHLLFDWSWLASLLLGTIVASTDAAAVFFLLRVGGISLRDRVRSTLEVESGSNDPMAIFLTIALVGIAGAGAARGEEQAILSLMRSLVTQIGFGGLLGLLGGVVIARIAKAVEFEPALQPIVVLAFALVLFAATNMVGGSGFLAVYCAGLVCGNTRIRHALAVRRFQRGMSWLAQIAMFLTLGLLAAPSDFPAVLLPAIALALVLMLLARPLAVWLCLLPFGFSRHETAFIAWVGLRGAVSILLAIVPLIGGVPEGRAIFNVAFVVVLVSLIVQGWTIGRVARFLGLVVPSRQGLVERIELELPGRGDHEVVAYRVHPDSAVGRGGRIPRWARPSLVLRDGRSLRFETAGRLQDGDQVYIVTATDHIRLLDHLFARPAETAGDAALFGDFGLSAQARMGELGDAYGFEVPEAVRGQTVADVIRETLDGDIEEGDRVACGPVDLIVRRVDEDRDVAEVGLALERSGPRPRLPLFQNRREIAAWLRTRRAARKARRDAAAAPPVPKRDDESTKVGDNAA</sequence>
<dbReference type="PANTHER" id="PTHR32507">
    <property type="entry name" value="NA(+)/H(+) ANTIPORTER 1"/>
    <property type="match status" value="1"/>
</dbReference>
<evidence type="ECO:0000256" key="6">
    <source>
        <dbReference type="ARBA" id="ARBA00022692"/>
    </source>
</evidence>
<gene>
    <name evidence="13" type="ORF">GGQ63_003739</name>
</gene>
<dbReference type="InterPro" id="IPR006037">
    <property type="entry name" value="RCK_C"/>
</dbReference>
<dbReference type="GO" id="GO:1902600">
    <property type="term" value="P:proton transmembrane transport"/>
    <property type="evidence" value="ECO:0007669"/>
    <property type="project" value="InterPro"/>
</dbReference>
<evidence type="ECO:0000256" key="8">
    <source>
        <dbReference type="ARBA" id="ARBA00023065"/>
    </source>
</evidence>
<evidence type="ECO:0000313" key="13">
    <source>
        <dbReference type="EMBL" id="MBB5754651.1"/>
    </source>
</evidence>
<dbReference type="PROSITE" id="PS51202">
    <property type="entry name" value="RCK_C"/>
    <property type="match status" value="1"/>
</dbReference>
<feature type="region of interest" description="Disordered" evidence="10">
    <location>
        <begin position="598"/>
        <end position="625"/>
    </location>
</feature>
<organism evidence="13 14">
    <name type="scientific">Prosthecomicrobium pneumaticum</name>
    <dbReference type="NCBI Taxonomy" id="81895"/>
    <lineage>
        <taxon>Bacteria</taxon>
        <taxon>Pseudomonadati</taxon>
        <taxon>Pseudomonadota</taxon>
        <taxon>Alphaproteobacteria</taxon>
        <taxon>Hyphomicrobiales</taxon>
        <taxon>Kaistiaceae</taxon>
        <taxon>Prosthecomicrobium</taxon>
    </lineage>
</organism>
<dbReference type="InterPro" id="IPR038770">
    <property type="entry name" value="Na+/solute_symporter_sf"/>
</dbReference>
<feature type="transmembrane region" description="Helical" evidence="11">
    <location>
        <begin position="302"/>
        <end position="326"/>
    </location>
</feature>
<evidence type="ECO:0000256" key="11">
    <source>
        <dbReference type="SAM" id="Phobius"/>
    </source>
</evidence>
<dbReference type="InterPro" id="IPR006153">
    <property type="entry name" value="Cation/H_exchanger_TM"/>
</dbReference>
<feature type="transmembrane region" description="Helical" evidence="11">
    <location>
        <begin position="229"/>
        <end position="256"/>
    </location>
</feature>